<accession>A0ABY7T2S0</accession>
<keyword evidence="2" id="KW-1133">Transmembrane helix</keyword>
<feature type="domain" description="DUF6603" evidence="3">
    <location>
        <begin position="245"/>
        <end position="718"/>
    </location>
</feature>
<feature type="transmembrane region" description="Helical" evidence="2">
    <location>
        <begin position="88"/>
        <end position="109"/>
    </location>
</feature>
<proteinExistence type="predicted"/>
<dbReference type="InterPro" id="IPR046538">
    <property type="entry name" value="DUF6603"/>
</dbReference>
<evidence type="ECO:0000313" key="5">
    <source>
        <dbReference type="Proteomes" id="UP001216139"/>
    </source>
</evidence>
<feature type="compositionally biased region" description="Polar residues" evidence="1">
    <location>
        <begin position="225"/>
        <end position="235"/>
    </location>
</feature>
<protein>
    <recommendedName>
        <fullName evidence="3">DUF6603 domain-containing protein</fullName>
    </recommendedName>
</protein>
<reference evidence="4 5" key="1">
    <citation type="submission" date="2023-02" db="EMBL/GenBank/DDBJ databases">
        <title>Genome sequence of Mucilaginibacter jinjuensis strain KACC 16571.</title>
        <authorList>
            <person name="Kim S."/>
            <person name="Heo J."/>
            <person name="Kwon S.-W."/>
        </authorList>
    </citation>
    <scope>NUCLEOTIDE SEQUENCE [LARGE SCALE GENOMIC DNA]</scope>
    <source>
        <strain evidence="4 5">KACC 16571</strain>
    </source>
</reference>
<evidence type="ECO:0000313" key="4">
    <source>
        <dbReference type="EMBL" id="WCT10480.1"/>
    </source>
</evidence>
<dbReference type="RefSeq" id="WP_273628668.1">
    <property type="nucleotide sequence ID" value="NZ_CP117167.1"/>
</dbReference>
<name>A0ABY7T2S0_9SPHI</name>
<dbReference type="Proteomes" id="UP001216139">
    <property type="component" value="Chromosome"/>
</dbReference>
<keyword evidence="2" id="KW-0472">Membrane</keyword>
<feature type="transmembrane region" description="Helical" evidence="2">
    <location>
        <begin position="357"/>
        <end position="384"/>
    </location>
</feature>
<keyword evidence="5" id="KW-1185">Reference proteome</keyword>
<feature type="region of interest" description="Disordered" evidence="1">
    <location>
        <begin position="212"/>
        <end position="235"/>
    </location>
</feature>
<evidence type="ECO:0000259" key="3">
    <source>
        <dbReference type="Pfam" id="PF20248"/>
    </source>
</evidence>
<evidence type="ECO:0000256" key="2">
    <source>
        <dbReference type="SAM" id="Phobius"/>
    </source>
</evidence>
<evidence type="ECO:0000256" key="1">
    <source>
        <dbReference type="SAM" id="MobiDB-lite"/>
    </source>
</evidence>
<sequence>MSESQPSKTKLVLTATMQMEVFGVPVTLSGQYAGDVCTLSCKADLSEKGGELKKHFSEVVPKDWLYVIDKIDLRQMLVEVRFSQKTGLLYYSIGAAISVGGKLLTFLLFKQDKELLVSMHMQGAIAFSALPLVGEYLSRDDGIDDLQVVYYKSSDNAGNNNLYKFVSPPKLLSRYPDKRALLKPGVNIFAHAQLGAFKMPLSYPLDVIVDSQSQPETSPAPDTLPATTAGVQPVKTQPAGNRQFLEVKKLELLYTGGQIGVKISGKVSVSIFELEVLGLQLSAPLDIFSNFDIKRLNFDLEGLSLDIQKPPLSITGAFLRVKDDAGDDYLGLISVGFNQFQFAAVGAYSKRGDQSSLFIFAFIGIPLGGPAFFFVTGLAFGFGLNRDFILPDISKIGSFPLVRLCVENKPATQSAEKSKKDSVLDMLKILSESIPPNIGSYFIIAGLRFETFKIIRTVAIAVVKFGNEFEINLLGISTLTLPSVYLELAFSVQFAPAKGIFMARGQFTNRSYLLFPDVALTGGFAAGFWFSGIYSGDFVITAGGYHPKYKVPPHFPSNIPRVGIRAVLGDAVIISGELYFAITPQAIMAGLAVSVICNSGMLYACISLRADLIILWKPFYYEAIVSVDVYVKFTIGKGFFSKDFDFNLHASVAVWGPDFSGKAHLDAGIKTFEVSFGANAPRFAPPLTWNQFKDDFIPQKPCVINVAGGLIDKVKITPQGQENEIEYLIINPKELVLVTDSAIPATFAFFGDQKLTTANIGRPGIAPMNRAEFNARHSVSIYKIEAGRKQIVNFDKQGERFSYKQLTKNLPMAIWGSRQPDSKQPPDANNSLLRDALTGIEIRPVEVTGGQSDELSDNSLNYRELIHKKNYHSVKGVLEIDAENIDMKTSHQNYADAARTRAAAVTLLIPNINVDEIDISDIAGDIPVYSYTEPFIATHLVDK</sequence>
<dbReference type="EMBL" id="CP117167">
    <property type="protein sequence ID" value="WCT10480.1"/>
    <property type="molecule type" value="Genomic_DNA"/>
</dbReference>
<keyword evidence="2" id="KW-0812">Transmembrane</keyword>
<organism evidence="4 5">
    <name type="scientific">Mucilaginibacter jinjuensis</name>
    <dbReference type="NCBI Taxonomy" id="1176721"/>
    <lineage>
        <taxon>Bacteria</taxon>
        <taxon>Pseudomonadati</taxon>
        <taxon>Bacteroidota</taxon>
        <taxon>Sphingobacteriia</taxon>
        <taxon>Sphingobacteriales</taxon>
        <taxon>Sphingobacteriaceae</taxon>
        <taxon>Mucilaginibacter</taxon>
    </lineage>
</organism>
<gene>
    <name evidence="4" type="ORF">PQO05_17220</name>
</gene>
<dbReference type="Pfam" id="PF20248">
    <property type="entry name" value="DUF6603"/>
    <property type="match status" value="1"/>
</dbReference>